<dbReference type="AlphaFoldDB" id="A0A178MPC8"/>
<evidence type="ECO:0000259" key="9">
    <source>
        <dbReference type="Pfam" id="PF13231"/>
    </source>
</evidence>
<feature type="transmembrane region" description="Helical" evidence="8">
    <location>
        <begin position="94"/>
        <end position="114"/>
    </location>
</feature>
<dbReference type="OrthoDB" id="7671407at2"/>
<feature type="transmembrane region" description="Helical" evidence="8">
    <location>
        <begin position="238"/>
        <end position="259"/>
    </location>
</feature>
<feature type="transmembrane region" description="Helical" evidence="8">
    <location>
        <begin position="297"/>
        <end position="315"/>
    </location>
</feature>
<dbReference type="Pfam" id="PF13231">
    <property type="entry name" value="PMT_2"/>
    <property type="match status" value="1"/>
</dbReference>
<dbReference type="GO" id="GO:0016763">
    <property type="term" value="F:pentosyltransferase activity"/>
    <property type="evidence" value="ECO:0007669"/>
    <property type="project" value="TreeGrafter"/>
</dbReference>
<keyword evidence="6 8" id="KW-1133">Transmembrane helix</keyword>
<dbReference type="EMBL" id="LWQT01000052">
    <property type="protein sequence ID" value="OAN50566.1"/>
    <property type="molecule type" value="Genomic_DNA"/>
</dbReference>
<dbReference type="GO" id="GO:0005886">
    <property type="term" value="C:plasma membrane"/>
    <property type="evidence" value="ECO:0007669"/>
    <property type="project" value="UniProtKB-SubCell"/>
</dbReference>
<keyword evidence="11" id="KW-1185">Reference proteome</keyword>
<feature type="domain" description="Glycosyltransferase RgtA/B/C/D-like" evidence="9">
    <location>
        <begin position="43"/>
        <end position="203"/>
    </location>
</feature>
<protein>
    <submittedName>
        <fullName evidence="10">Glycosyltransferase</fullName>
    </submittedName>
</protein>
<name>A0A178MPC8_9PROT</name>
<sequence>MIVLFVAFGLGWGVLPSLVSTTLHRDTIQILYWGQEWELGYFKHPPLISWLNEPLFLLFGPLDVVYYLESVALTLLAFWVVYRFALRYVSPLRSAMAVAALTVMGYFSYVIPALNHNVLLLLPWCLSIVFGYEALEERRKAAWPALGLALGIGILTKYTILLLPLVFLGHVLGHRKHWPLLRDPWVWLGVGLCLLVASPHLGWLVDSEFAPLTYLADSAGLDSRGFAERHLLTPLTNLAMMVGMCGSLLLLMVGALGLPRLQGRPASSAEHYLMAVSFGPAVAVVVLSAISGGEMRVEWATTFFATLPIVLLRYLYAAPDGPRLRRFMVWVAGLNAAMMTTFVLIFGGWINQVPEGEWSRFPDRAVAAAISESWAKVCPGPVPVIVSDSWLAGTASYRLPGRPRVYTEADSFMAPWLSDEDVQDSGGVVVWNMDNPTQFRELDHQEEIGQAGRIGWFPGLEEMGRRFGPLLGLADATFPYPPPVTLPPLRLGFAVIPPAKPCR</sequence>
<dbReference type="PANTHER" id="PTHR33908:SF9">
    <property type="entry name" value="BLL5595 PROTEIN"/>
    <property type="match status" value="1"/>
</dbReference>
<keyword evidence="5 8" id="KW-0812">Transmembrane</keyword>
<feature type="transmembrane region" description="Helical" evidence="8">
    <location>
        <begin position="145"/>
        <end position="173"/>
    </location>
</feature>
<reference evidence="10 11" key="1">
    <citation type="submission" date="2016-04" db="EMBL/GenBank/DDBJ databases">
        <title>Draft genome sequence of freshwater magnetotactic bacteria Magnetospirillum marisnigri SP-1 and Magnetospirillum moscoviense BB-1.</title>
        <authorList>
            <person name="Koziaeva V."/>
            <person name="Dziuba M.V."/>
            <person name="Ivanov T.M."/>
            <person name="Kuznetsov B."/>
            <person name="Grouzdev D.S."/>
        </authorList>
    </citation>
    <scope>NUCLEOTIDE SEQUENCE [LARGE SCALE GENOMIC DNA]</scope>
    <source>
        <strain evidence="10 11">SP-1</strain>
    </source>
</reference>
<evidence type="ECO:0000256" key="2">
    <source>
        <dbReference type="ARBA" id="ARBA00022475"/>
    </source>
</evidence>
<keyword evidence="2" id="KW-1003">Cell membrane</keyword>
<evidence type="ECO:0000256" key="4">
    <source>
        <dbReference type="ARBA" id="ARBA00022679"/>
    </source>
</evidence>
<comment type="subcellular location">
    <subcellularLocation>
        <location evidence="1">Cell membrane</location>
        <topology evidence="1">Multi-pass membrane protein</topology>
    </subcellularLocation>
</comment>
<dbReference type="STRING" id="1285242.A6A04_17840"/>
<feature type="transmembrane region" description="Helical" evidence="8">
    <location>
        <begin position="271"/>
        <end position="291"/>
    </location>
</feature>
<evidence type="ECO:0000256" key="6">
    <source>
        <dbReference type="ARBA" id="ARBA00022989"/>
    </source>
</evidence>
<evidence type="ECO:0000256" key="7">
    <source>
        <dbReference type="ARBA" id="ARBA00023136"/>
    </source>
</evidence>
<evidence type="ECO:0000313" key="10">
    <source>
        <dbReference type="EMBL" id="OAN50566.1"/>
    </source>
</evidence>
<comment type="caution">
    <text evidence="10">The sequence shown here is derived from an EMBL/GenBank/DDBJ whole genome shotgun (WGS) entry which is preliminary data.</text>
</comment>
<dbReference type="InterPro" id="IPR050297">
    <property type="entry name" value="LipidA_mod_glycosyltrf_83"/>
</dbReference>
<evidence type="ECO:0000256" key="8">
    <source>
        <dbReference type="SAM" id="Phobius"/>
    </source>
</evidence>
<keyword evidence="7 8" id="KW-0472">Membrane</keyword>
<dbReference type="GO" id="GO:0009103">
    <property type="term" value="P:lipopolysaccharide biosynthetic process"/>
    <property type="evidence" value="ECO:0007669"/>
    <property type="project" value="UniProtKB-ARBA"/>
</dbReference>
<evidence type="ECO:0000256" key="5">
    <source>
        <dbReference type="ARBA" id="ARBA00022692"/>
    </source>
</evidence>
<evidence type="ECO:0000256" key="1">
    <source>
        <dbReference type="ARBA" id="ARBA00004651"/>
    </source>
</evidence>
<proteinExistence type="predicted"/>
<feature type="transmembrane region" description="Helical" evidence="8">
    <location>
        <begin position="64"/>
        <end position="82"/>
    </location>
</feature>
<feature type="transmembrane region" description="Helical" evidence="8">
    <location>
        <begin position="185"/>
        <end position="205"/>
    </location>
</feature>
<feature type="transmembrane region" description="Helical" evidence="8">
    <location>
        <begin position="327"/>
        <end position="350"/>
    </location>
</feature>
<dbReference type="InterPro" id="IPR038731">
    <property type="entry name" value="RgtA/B/C-like"/>
</dbReference>
<dbReference type="Proteomes" id="UP000078428">
    <property type="component" value="Unassembled WGS sequence"/>
</dbReference>
<dbReference type="PANTHER" id="PTHR33908">
    <property type="entry name" value="MANNOSYLTRANSFERASE YKCB-RELATED"/>
    <property type="match status" value="1"/>
</dbReference>
<keyword evidence="3" id="KW-0328">Glycosyltransferase</keyword>
<gene>
    <name evidence="10" type="ORF">A6A04_17840</name>
</gene>
<evidence type="ECO:0000256" key="3">
    <source>
        <dbReference type="ARBA" id="ARBA00022676"/>
    </source>
</evidence>
<accession>A0A178MPC8</accession>
<evidence type="ECO:0000313" key="11">
    <source>
        <dbReference type="Proteomes" id="UP000078428"/>
    </source>
</evidence>
<keyword evidence="4 10" id="KW-0808">Transferase</keyword>
<organism evidence="10 11">
    <name type="scientific">Paramagnetospirillum marisnigri</name>
    <dbReference type="NCBI Taxonomy" id="1285242"/>
    <lineage>
        <taxon>Bacteria</taxon>
        <taxon>Pseudomonadati</taxon>
        <taxon>Pseudomonadota</taxon>
        <taxon>Alphaproteobacteria</taxon>
        <taxon>Rhodospirillales</taxon>
        <taxon>Magnetospirillaceae</taxon>
        <taxon>Paramagnetospirillum</taxon>
    </lineage>
</organism>